<organism evidence="2 3">
    <name type="scientific">Pantoea eucrina</name>
    <dbReference type="NCBI Taxonomy" id="472693"/>
    <lineage>
        <taxon>Bacteria</taxon>
        <taxon>Pseudomonadati</taxon>
        <taxon>Pseudomonadota</taxon>
        <taxon>Gammaproteobacteria</taxon>
        <taxon>Enterobacterales</taxon>
        <taxon>Erwiniaceae</taxon>
        <taxon>Pantoea</taxon>
    </lineage>
</organism>
<accession>A0ABS1Z9W6</accession>
<gene>
    <name evidence="2" type="ORF">JJB79_17805</name>
</gene>
<evidence type="ECO:0000313" key="2">
    <source>
        <dbReference type="EMBL" id="MBM0749244.1"/>
    </source>
</evidence>
<evidence type="ECO:0000259" key="1">
    <source>
        <dbReference type="Pfam" id="PF12766"/>
    </source>
</evidence>
<comment type="caution">
    <text evidence="2">The sequence shown here is derived from an EMBL/GenBank/DDBJ whole genome shotgun (WGS) entry which is preliminary data.</text>
</comment>
<dbReference type="InterPro" id="IPR024624">
    <property type="entry name" value="Pyridox_Oxase_Alr4036_FMN-bd"/>
</dbReference>
<sequence length="191" mass="21317">MAHLPDAHLQAIWQKLTHAVSARSPFTLMQLASVAENAQPKIRTIVLRDFSLAPASLLFTTDVRSAKVQEMRDNPQVSLLGWDAENSFQLRLEGKAGCVDEGELRRTVWQKLRPAAQQLFYSPDSPGGILDDPDALRSGHASASLADPPENFALIRIMIERVESLDVSSEPHQRREFLLQANGWTGRWLVP</sequence>
<dbReference type="GeneID" id="84693363"/>
<dbReference type="RefSeq" id="WP_040113823.1">
    <property type="nucleotide sequence ID" value="NZ_CP083450.1"/>
</dbReference>
<dbReference type="PANTHER" id="PTHR28243:SF1">
    <property type="entry name" value="PYRIDOXAMINE 5'-PHOSPHATE OXIDASE ALR4036 FAMILY FMN-BINDING DOMAIN-CONTAINING PROTEIN"/>
    <property type="match status" value="1"/>
</dbReference>
<dbReference type="Proteomes" id="UP000809137">
    <property type="component" value="Unassembled WGS sequence"/>
</dbReference>
<dbReference type="PANTHER" id="PTHR28243">
    <property type="entry name" value="AGL049CP"/>
    <property type="match status" value="1"/>
</dbReference>
<proteinExistence type="predicted"/>
<evidence type="ECO:0000313" key="3">
    <source>
        <dbReference type="Proteomes" id="UP000809137"/>
    </source>
</evidence>
<protein>
    <submittedName>
        <fullName evidence="2">Pyridoxamine 5'-phosphate oxidase family protein</fullName>
    </submittedName>
</protein>
<feature type="domain" description="Pyridoxamine 5'-phosphate oxidase Alr4036 family FMN-binding" evidence="1">
    <location>
        <begin position="12"/>
        <end position="99"/>
    </location>
</feature>
<dbReference type="Pfam" id="PF12766">
    <property type="entry name" value="Pyridox_oxase_2"/>
    <property type="match status" value="1"/>
</dbReference>
<dbReference type="Gene3D" id="2.30.110.10">
    <property type="entry name" value="Electron Transport, Fmn-binding Protein, Chain A"/>
    <property type="match status" value="1"/>
</dbReference>
<keyword evidence="3" id="KW-1185">Reference proteome</keyword>
<dbReference type="EMBL" id="JAFCXS010000019">
    <property type="protein sequence ID" value="MBM0749244.1"/>
    <property type="molecule type" value="Genomic_DNA"/>
</dbReference>
<name>A0ABS1Z9W6_9GAMM</name>
<dbReference type="SUPFAM" id="SSF50475">
    <property type="entry name" value="FMN-binding split barrel"/>
    <property type="match status" value="1"/>
</dbReference>
<reference evidence="2 3" key="1">
    <citation type="submission" date="2021-01" db="EMBL/GenBank/DDBJ databases">
        <title>Complete genome sequence of Pantoea eucrina OB49, a heavy metal tolerant bacterium with PGPR potential isolated from wheat in Algeria.</title>
        <authorList>
            <person name="Lekired A."/>
            <person name="Ouzari I.H."/>
        </authorList>
    </citation>
    <scope>NUCLEOTIDE SEQUENCE [LARGE SCALE GENOMIC DNA]</scope>
    <source>
        <strain evidence="2 3">OB49</strain>
    </source>
</reference>
<dbReference type="InterPro" id="IPR012349">
    <property type="entry name" value="Split_barrel_FMN-bd"/>
</dbReference>